<dbReference type="InterPro" id="IPR000792">
    <property type="entry name" value="Tscrpt_reg_LuxR_C"/>
</dbReference>
<organism evidence="5 6">
    <name type="scientific">Conyzicola nivalis</name>
    <dbReference type="NCBI Taxonomy" id="1477021"/>
    <lineage>
        <taxon>Bacteria</taxon>
        <taxon>Bacillati</taxon>
        <taxon>Actinomycetota</taxon>
        <taxon>Actinomycetes</taxon>
        <taxon>Micrococcales</taxon>
        <taxon>Microbacteriaceae</taxon>
        <taxon>Conyzicola</taxon>
    </lineage>
</organism>
<dbReference type="InterPro" id="IPR011990">
    <property type="entry name" value="TPR-like_helical_dom_sf"/>
</dbReference>
<dbReference type="GO" id="GO:0003677">
    <property type="term" value="F:DNA binding"/>
    <property type="evidence" value="ECO:0007669"/>
    <property type="project" value="UniProtKB-KW"/>
</dbReference>
<evidence type="ECO:0000313" key="6">
    <source>
        <dbReference type="Proteomes" id="UP000606922"/>
    </source>
</evidence>
<dbReference type="AlphaFoldDB" id="A0A916SED5"/>
<dbReference type="Proteomes" id="UP000606922">
    <property type="component" value="Unassembled WGS sequence"/>
</dbReference>
<dbReference type="PANTHER" id="PTHR44688:SF16">
    <property type="entry name" value="DNA-BINDING TRANSCRIPTIONAL ACTIVATOR DEVR_DOSR"/>
    <property type="match status" value="1"/>
</dbReference>
<evidence type="ECO:0000256" key="2">
    <source>
        <dbReference type="ARBA" id="ARBA00023125"/>
    </source>
</evidence>
<dbReference type="PANTHER" id="PTHR44688">
    <property type="entry name" value="DNA-BINDING TRANSCRIPTIONAL ACTIVATOR DEVR_DOSR"/>
    <property type="match status" value="1"/>
</dbReference>
<dbReference type="Pfam" id="PF00196">
    <property type="entry name" value="GerE"/>
    <property type="match status" value="1"/>
</dbReference>
<comment type="caution">
    <text evidence="5">The sequence shown here is derived from an EMBL/GenBank/DDBJ whole genome shotgun (WGS) entry which is preliminary data.</text>
</comment>
<dbReference type="RefSeq" id="WP_188509290.1">
    <property type="nucleotide sequence ID" value="NZ_BMGB01000001.1"/>
</dbReference>
<keyword evidence="6" id="KW-1185">Reference proteome</keyword>
<proteinExistence type="predicted"/>
<dbReference type="PRINTS" id="PR00038">
    <property type="entry name" value="HTHLUXR"/>
</dbReference>
<dbReference type="SUPFAM" id="SSF52540">
    <property type="entry name" value="P-loop containing nucleoside triphosphate hydrolases"/>
    <property type="match status" value="1"/>
</dbReference>
<dbReference type="GO" id="GO:0006355">
    <property type="term" value="P:regulation of DNA-templated transcription"/>
    <property type="evidence" value="ECO:0007669"/>
    <property type="project" value="InterPro"/>
</dbReference>
<dbReference type="SUPFAM" id="SSF46894">
    <property type="entry name" value="C-terminal effector domain of the bipartite response regulators"/>
    <property type="match status" value="1"/>
</dbReference>
<sequence length="840" mass="90241">MSPLTALPLPATRPPFVWERHIRTALDAVAAPTTLARAYVVGNAGSGKSSTLRHLYQLLQARERDAHLIGDDSTGLAGIPPSHVVLVDDLHLLHPEQIAAVLKRAERADAGLIVASRPWPTSATIAAIAHRLEQTRPAVVLGHLSPSDVRDYLADSNKQLSQPCLDHILEATGGVSWLVAEALHAHDDRDCAGDTAHTELRRHLQEHITHRLESVNLPLRDAIEKLSIAPPGPASALADRDTIMHGYAEGLLLRNGQPVPLVRWAVHATMPIPNLVHHANDLIEGIADSVARGETAYRDWLGPVQDKAIGHVLATHAHRLLDKDPAQAAKLLQSAVESGLDPAPLAGMRAQAAWATGDLDSASRIVDETAPQEPSVENDRLIDTAAAIWSTRGMMEQADKFYRVRKPVSAESQTRAAIAALGVGDGSQLSDSVTDESLPPSTLQVAMQLLRRGLATSVASDQPAGALADLVRATDLYTRTRTTAAIPELPAVVAAIVALNLGGLATAATIIKEAIRGQHGGQWGHRRLLLWRAWIAVQQARPAEARAALDQAQERTSEKSARDALLASAIEVAIARRYDDAAGLEKAWQRTRGTILRTDVDLYVLHPLAELVCSATRLGDIEWIRPHFHHALDLCTRLQEPPLWSAHLRWAGVQQGILAGRPELLAPHAKALVTASAHSRVASVMAKAGRVWTSVLAGSVDADAIEAAATDLASIGLIWDAARLAGHGAGRTDDRKIAARLLSCARALHPTETGQRVTPAPDESTSAHTAAEEVLSEREIEIAQLVLQGKTYAAIGEAIYISPRTVEHHIAHIRRRLGATSRSDVLAKLRILIEDHATST</sequence>
<keyword evidence="2" id="KW-0238">DNA-binding</keyword>
<dbReference type="InterPro" id="IPR027417">
    <property type="entry name" value="P-loop_NTPase"/>
</dbReference>
<protein>
    <submittedName>
        <fullName evidence="5">LuxR family transcriptional regulator</fullName>
    </submittedName>
</protein>
<dbReference type="InterPro" id="IPR036388">
    <property type="entry name" value="WH-like_DNA-bd_sf"/>
</dbReference>
<keyword evidence="3" id="KW-0804">Transcription</keyword>
<evidence type="ECO:0000313" key="5">
    <source>
        <dbReference type="EMBL" id="GGA94996.1"/>
    </source>
</evidence>
<dbReference type="Gene3D" id="1.10.10.10">
    <property type="entry name" value="Winged helix-like DNA-binding domain superfamily/Winged helix DNA-binding domain"/>
    <property type="match status" value="1"/>
</dbReference>
<dbReference type="SMART" id="SM00421">
    <property type="entry name" value="HTH_LUXR"/>
    <property type="match status" value="1"/>
</dbReference>
<keyword evidence="1" id="KW-0805">Transcription regulation</keyword>
<dbReference type="PROSITE" id="PS00622">
    <property type="entry name" value="HTH_LUXR_1"/>
    <property type="match status" value="1"/>
</dbReference>
<accession>A0A916SED5</accession>
<gene>
    <name evidence="5" type="ORF">GCM10010979_06840</name>
</gene>
<evidence type="ECO:0000256" key="1">
    <source>
        <dbReference type="ARBA" id="ARBA00023015"/>
    </source>
</evidence>
<reference evidence="5" key="1">
    <citation type="journal article" date="2014" name="Int. J. Syst. Evol. Microbiol.">
        <title>Complete genome sequence of Corynebacterium casei LMG S-19264T (=DSM 44701T), isolated from a smear-ripened cheese.</title>
        <authorList>
            <consortium name="US DOE Joint Genome Institute (JGI-PGF)"/>
            <person name="Walter F."/>
            <person name="Albersmeier A."/>
            <person name="Kalinowski J."/>
            <person name="Ruckert C."/>
        </authorList>
    </citation>
    <scope>NUCLEOTIDE SEQUENCE</scope>
    <source>
        <strain evidence="5">CGMCC 1.12813</strain>
    </source>
</reference>
<dbReference type="PROSITE" id="PS50043">
    <property type="entry name" value="HTH_LUXR_2"/>
    <property type="match status" value="1"/>
</dbReference>
<feature type="domain" description="HTH luxR-type" evidence="4">
    <location>
        <begin position="768"/>
        <end position="833"/>
    </location>
</feature>
<dbReference type="Gene3D" id="1.25.40.10">
    <property type="entry name" value="Tetratricopeptide repeat domain"/>
    <property type="match status" value="1"/>
</dbReference>
<evidence type="ECO:0000256" key="3">
    <source>
        <dbReference type="ARBA" id="ARBA00023163"/>
    </source>
</evidence>
<dbReference type="CDD" id="cd06170">
    <property type="entry name" value="LuxR_C_like"/>
    <property type="match status" value="1"/>
</dbReference>
<reference evidence="5" key="2">
    <citation type="submission" date="2020-09" db="EMBL/GenBank/DDBJ databases">
        <authorList>
            <person name="Sun Q."/>
            <person name="Zhou Y."/>
        </authorList>
    </citation>
    <scope>NUCLEOTIDE SEQUENCE</scope>
    <source>
        <strain evidence="5">CGMCC 1.12813</strain>
    </source>
</reference>
<dbReference type="EMBL" id="BMGB01000001">
    <property type="protein sequence ID" value="GGA94996.1"/>
    <property type="molecule type" value="Genomic_DNA"/>
</dbReference>
<dbReference type="InterPro" id="IPR016032">
    <property type="entry name" value="Sig_transdc_resp-reg_C-effctor"/>
</dbReference>
<name>A0A916SED5_9MICO</name>
<evidence type="ECO:0000259" key="4">
    <source>
        <dbReference type="PROSITE" id="PS50043"/>
    </source>
</evidence>